<dbReference type="AlphaFoldDB" id="A0A1A8XMK7"/>
<feature type="region of interest" description="Disordered" evidence="1">
    <location>
        <begin position="27"/>
        <end position="60"/>
    </location>
</feature>
<name>A0A1A8XMK7_9PROT</name>
<dbReference type="Proteomes" id="UP000199169">
    <property type="component" value="Unassembled WGS sequence"/>
</dbReference>
<sequence length="60" mass="6880">MSPQIVLRGQFGSYSFDFHLHAQRGKGDYHRSALTHDPAMGPVCRSRPLSPPRQSDSRRW</sequence>
<dbReference type="EMBL" id="FLQX01000102">
    <property type="protein sequence ID" value="SBT05891.1"/>
    <property type="molecule type" value="Genomic_DNA"/>
</dbReference>
<organism evidence="2 3">
    <name type="scientific">Candidatus Accumulibacter aalborgensis</name>
    <dbReference type="NCBI Taxonomy" id="1860102"/>
    <lineage>
        <taxon>Bacteria</taxon>
        <taxon>Pseudomonadati</taxon>
        <taxon>Pseudomonadota</taxon>
        <taxon>Betaproteobacteria</taxon>
        <taxon>Candidatus Accumulibacter</taxon>
    </lineage>
</organism>
<keyword evidence="3" id="KW-1185">Reference proteome</keyword>
<evidence type="ECO:0000313" key="3">
    <source>
        <dbReference type="Proteomes" id="UP000199169"/>
    </source>
</evidence>
<protein>
    <submittedName>
        <fullName evidence="2">Uncharacterized protein</fullName>
    </submittedName>
</protein>
<gene>
    <name evidence="2" type="ORF">ACCAA_270123</name>
</gene>
<accession>A0A1A8XMK7</accession>
<evidence type="ECO:0000256" key="1">
    <source>
        <dbReference type="SAM" id="MobiDB-lite"/>
    </source>
</evidence>
<evidence type="ECO:0000313" key="2">
    <source>
        <dbReference type="EMBL" id="SBT05891.1"/>
    </source>
</evidence>
<reference evidence="3" key="1">
    <citation type="submission" date="2016-06" db="EMBL/GenBank/DDBJ databases">
        <authorList>
            <person name="McIlroy S.J."/>
            <person name="Karst S.M."/>
            <person name="Albertsen M."/>
        </authorList>
    </citation>
    <scope>NUCLEOTIDE SEQUENCE [LARGE SCALE GENOMIC DNA]</scope>
</reference>
<proteinExistence type="predicted"/>